<reference evidence="1 2" key="1">
    <citation type="submission" date="2014-06" db="EMBL/GenBank/DDBJ databases">
        <title>Draft genome sequence of Paenibacillus sp. MSt1.</title>
        <authorList>
            <person name="Aw Y.K."/>
            <person name="Ong K.S."/>
            <person name="Gan H.M."/>
            <person name="Lee S.M."/>
        </authorList>
    </citation>
    <scope>NUCLEOTIDE SEQUENCE [LARGE SCALE GENOMIC DNA]</scope>
    <source>
        <strain evidence="1 2">MSt1</strain>
    </source>
</reference>
<gene>
    <name evidence="1" type="ORF">ET33_07525</name>
</gene>
<dbReference type="AlphaFoldDB" id="A0A081P1L3"/>
<dbReference type="RefSeq" id="WP_036684873.1">
    <property type="nucleotide sequence ID" value="NZ_JNVM01000015.1"/>
</dbReference>
<dbReference type="Proteomes" id="UP000028123">
    <property type="component" value="Unassembled WGS sequence"/>
</dbReference>
<evidence type="ECO:0008006" key="3">
    <source>
        <dbReference type="Google" id="ProtNLM"/>
    </source>
</evidence>
<dbReference type="eggNOG" id="COG0526">
    <property type="taxonomic scope" value="Bacteria"/>
</dbReference>
<accession>A0A081P1L3</accession>
<dbReference type="InterPro" id="IPR036249">
    <property type="entry name" value="Thioredoxin-like_sf"/>
</dbReference>
<evidence type="ECO:0000313" key="2">
    <source>
        <dbReference type="Proteomes" id="UP000028123"/>
    </source>
</evidence>
<dbReference type="Pfam" id="PF14595">
    <property type="entry name" value="Thioredoxin_9"/>
    <property type="match status" value="1"/>
</dbReference>
<dbReference type="EMBL" id="JNVM01000015">
    <property type="protein sequence ID" value="KEQ24586.1"/>
    <property type="molecule type" value="Genomic_DNA"/>
</dbReference>
<comment type="caution">
    <text evidence="1">The sequence shown here is derived from an EMBL/GenBank/DDBJ whole genome shotgun (WGS) entry which is preliminary data.</text>
</comment>
<keyword evidence="2" id="KW-1185">Reference proteome</keyword>
<protein>
    <recommendedName>
        <fullName evidence="3">Thioredoxin</fullName>
    </recommendedName>
</protein>
<proteinExistence type="predicted"/>
<organism evidence="1 2">
    <name type="scientific">Paenibacillus tyrfis</name>
    <dbReference type="NCBI Taxonomy" id="1501230"/>
    <lineage>
        <taxon>Bacteria</taxon>
        <taxon>Bacillati</taxon>
        <taxon>Bacillota</taxon>
        <taxon>Bacilli</taxon>
        <taxon>Bacillales</taxon>
        <taxon>Paenibacillaceae</taxon>
        <taxon>Paenibacillus</taxon>
    </lineage>
</organism>
<evidence type="ECO:0000313" key="1">
    <source>
        <dbReference type="EMBL" id="KEQ24586.1"/>
    </source>
</evidence>
<dbReference type="OrthoDB" id="6120799at2"/>
<dbReference type="Gene3D" id="3.40.30.10">
    <property type="entry name" value="Glutaredoxin"/>
    <property type="match status" value="1"/>
</dbReference>
<dbReference type="SUPFAM" id="SSF52833">
    <property type="entry name" value="Thioredoxin-like"/>
    <property type="match status" value="1"/>
</dbReference>
<sequence>MSKNLSAKLRQGLSPQQFTDGMTKNQEKFKEWYDLFVWESEEDKEFFESLNNRDDLRCLILAADWCGDVVRNVPAVFRALEISGIPTEVLIKEEHPDVMAQFLTGGGEAIPIIIFTDFSGFVLGHWGPRPVNVQAVMTKFKQENPDREAPDYNDKIQIARQEMVKQYGEGTGYQTVIVKELRELLSTF</sequence>
<name>A0A081P1L3_9BACL</name>